<name>A0A6J7DYL2_9ZZZZ</name>
<feature type="transmembrane region" description="Helical" evidence="1">
    <location>
        <begin position="274"/>
        <end position="293"/>
    </location>
</feature>
<dbReference type="EMBL" id="CAFBLW010000022">
    <property type="protein sequence ID" value="CAB4872623.1"/>
    <property type="molecule type" value="Genomic_DNA"/>
</dbReference>
<dbReference type="AlphaFoldDB" id="A0A6J7DYL2"/>
<reference evidence="2" key="1">
    <citation type="submission" date="2020-05" db="EMBL/GenBank/DDBJ databases">
        <authorList>
            <person name="Chiriac C."/>
            <person name="Salcher M."/>
            <person name="Ghai R."/>
            <person name="Kavagutti S V."/>
        </authorList>
    </citation>
    <scope>NUCLEOTIDE SEQUENCE</scope>
</reference>
<feature type="transmembrane region" description="Helical" evidence="1">
    <location>
        <begin position="350"/>
        <end position="370"/>
    </location>
</feature>
<proteinExistence type="predicted"/>
<accession>A0A6J7DYL2</accession>
<feature type="transmembrane region" description="Helical" evidence="1">
    <location>
        <begin position="189"/>
        <end position="210"/>
    </location>
</feature>
<evidence type="ECO:0000256" key="1">
    <source>
        <dbReference type="SAM" id="Phobius"/>
    </source>
</evidence>
<feature type="transmembrane region" description="Helical" evidence="1">
    <location>
        <begin position="115"/>
        <end position="148"/>
    </location>
</feature>
<keyword evidence="1" id="KW-0812">Transmembrane</keyword>
<evidence type="ECO:0000313" key="2">
    <source>
        <dbReference type="EMBL" id="CAB4872623.1"/>
    </source>
</evidence>
<gene>
    <name evidence="2" type="ORF">UFOPK3461_00417</name>
</gene>
<sequence>MKLTFLLTFFATLVSYFKFRHCIGSNWATPDQYIHACYSDIPALFGERGLSTGAWSYASGSNSVEYPVLTGTIMWLLAKLTFGSGAVGYFYINAVFIAGLFISLGFLIQRMKPELAYLYALAPAAVASLYINWDLWAIISMVAAIYWFDRKKFDYSALALGISVATKFMPIFLLLPVIYLFWHQRSYKALARYLAIFTSVVVLINLPFALTTPTGWWRFYELNLNRSSDWGSIWYSLSALGINLSNINYLSILLLLIGFAALAIYLLELSKVPELAEISFIVLAVVMTASKVYSPQYVLWLVPLAVLALNNKKDVYAFWVWQGAEMIYHLAIWQHLAVVTDAKFGLPADLYALISLARMAALGFFISVLVRRGLSTSRRASNSHKTLREFLFESADKYP</sequence>
<keyword evidence="1" id="KW-0472">Membrane</keyword>
<feature type="transmembrane region" description="Helical" evidence="1">
    <location>
        <begin position="160"/>
        <end position="182"/>
    </location>
</feature>
<feature type="transmembrane region" description="Helical" evidence="1">
    <location>
        <begin position="89"/>
        <end position="108"/>
    </location>
</feature>
<organism evidence="2">
    <name type="scientific">freshwater metagenome</name>
    <dbReference type="NCBI Taxonomy" id="449393"/>
    <lineage>
        <taxon>unclassified sequences</taxon>
        <taxon>metagenomes</taxon>
        <taxon>ecological metagenomes</taxon>
    </lineage>
</organism>
<keyword evidence="1" id="KW-1133">Transmembrane helix</keyword>
<protein>
    <submittedName>
        <fullName evidence="2">Unannotated protein</fullName>
    </submittedName>
</protein>
<feature type="transmembrane region" description="Helical" evidence="1">
    <location>
        <begin position="247"/>
        <end position="267"/>
    </location>
</feature>